<sequence length="102" mass="12050">MAKSLRSKSKLQAKSVKRKGEFSKFVDERNKRIAAKLAEETKKQDELKKQQKKEDNEDETKTMDVDEIKDTKKVSTSGWRDSRSQAYKQRQLKNKKRKALKF</sequence>
<feature type="domain" description="DUF2423" evidence="2">
    <location>
        <begin position="1"/>
        <end position="44"/>
    </location>
</feature>
<dbReference type="Pfam" id="PF10338">
    <property type="entry name" value="YBL028C_N"/>
    <property type="match status" value="1"/>
</dbReference>
<dbReference type="AlphaFoldDB" id="A0A367XXY2"/>
<gene>
    <name evidence="3" type="ORF">Cantr_06393</name>
</gene>
<dbReference type="PANTHER" id="PTHR28219">
    <property type="entry name" value="UPF0642 PROTEIN YBL028C"/>
    <property type="match status" value="1"/>
</dbReference>
<feature type="region of interest" description="Disordered" evidence="1">
    <location>
        <begin position="1"/>
        <end position="21"/>
    </location>
</feature>
<comment type="caution">
    <text evidence="3">The sequence shown here is derived from an EMBL/GenBank/DDBJ whole genome shotgun (WGS) entry which is preliminary data.</text>
</comment>
<evidence type="ECO:0000313" key="3">
    <source>
        <dbReference type="EMBL" id="RCK57651.1"/>
    </source>
</evidence>
<dbReference type="Proteomes" id="UP000253472">
    <property type="component" value="Unassembled WGS sequence"/>
</dbReference>
<dbReference type="EMBL" id="QLNQ01000028">
    <property type="protein sequence ID" value="RCK57651.1"/>
    <property type="molecule type" value="Genomic_DNA"/>
</dbReference>
<feature type="compositionally biased region" description="Basic residues" evidence="1">
    <location>
        <begin position="90"/>
        <end position="102"/>
    </location>
</feature>
<dbReference type="InterPro" id="IPR019434">
    <property type="entry name" value="DUF2423"/>
</dbReference>
<dbReference type="GO" id="GO:0030687">
    <property type="term" value="C:preribosome, large subunit precursor"/>
    <property type="evidence" value="ECO:0007669"/>
    <property type="project" value="TreeGrafter"/>
</dbReference>
<evidence type="ECO:0000256" key="1">
    <source>
        <dbReference type="SAM" id="MobiDB-lite"/>
    </source>
</evidence>
<evidence type="ECO:0000259" key="2">
    <source>
        <dbReference type="Pfam" id="PF10338"/>
    </source>
</evidence>
<dbReference type="OrthoDB" id="4087970at2759"/>
<keyword evidence="4" id="KW-1185">Reference proteome</keyword>
<feature type="compositionally biased region" description="Basic and acidic residues" evidence="1">
    <location>
        <begin position="37"/>
        <end position="73"/>
    </location>
</feature>
<organism evidence="3 4">
    <name type="scientific">Candida viswanathii</name>
    <dbReference type="NCBI Taxonomy" id="5486"/>
    <lineage>
        <taxon>Eukaryota</taxon>
        <taxon>Fungi</taxon>
        <taxon>Dikarya</taxon>
        <taxon>Ascomycota</taxon>
        <taxon>Saccharomycotina</taxon>
        <taxon>Pichiomycetes</taxon>
        <taxon>Debaryomycetaceae</taxon>
        <taxon>Candida/Lodderomyces clade</taxon>
        <taxon>Candida</taxon>
    </lineage>
</organism>
<evidence type="ECO:0000313" key="4">
    <source>
        <dbReference type="Proteomes" id="UP000253472"/>
    </source>
</evidence>
<feature type="compositionally biased region" description="Polar residues" evidence="1">
    <location>
        <begin position="74"/>
        <end position="88"/>
    </location>
</feature>
<name>A0A367XXY2_9ASCO</name>
<proteinExistence type="predicted"/>
<accession>A0A367XXY2</accession>
<feature type="region of interest" description="Disordered" evidence="1">
    <location>
        <begin position="37"/>
        <end position="102"/>
    </location>
</feature>
<feature type="compositionally biased region" description="Basic residues" evidence="1">
    <location>
        <begin position="1"/>
        <end position="17"/>
    </location>
</feature>
<dbReference type="STRING" id="5486.A0A367XXY2"/>
<dbReference type="PANTHER" id="PTHR28219:SF1">
    <property type="entry name" value="UPF0642 PROTEIN YBL028C"/>
    <property type="match status" value="1"/>
</dbReference>
<protein>
    <recommendedName>
        <fullName evidence="2">DUF2423 domain-containing protein</fullName>
    </recommendedName>
</protein>
<reference evidence="3 4" key="1">
    <citation type="submission" date="2018-06" db="EMBL/GenBank/DDBJ databases">
        <title>Whole genome sequencing of Candida tropicalis (genome annotated by CSBL at Korea University).</title>
        <authorList>
            <person name="Ahn J."/>
        </authorList>
    </citation>
    <scope>NUCLEOTIDE SEQUENCE [LARGE SCALE GENOMIC DNA]</scope>
    <source>
        <strain evidence="3 4">ATCC 20962</strain>
    </source>
</reference>